<gene>
    <name evidence="1" type="ORF">FAA86_17125</name>
</gene>
<dbReference type="RefSeq" id="WP_113459927.1">
    <property type="nucleotide sequence ID" value="NZ_STGU01000010.1"/>
</dbReference>
<dbReference type="Proteomes" id="UP000307378">
    <property type="component" value="Unassembled WGS sequence"/>
</dbReference>
<protein>
    <recommendedName>
        <fullName evidence="3">DUF2188 domain-containing protein</fullName>
    </recommendedName>
</protein>
<sequence length="84" mass="9207">MTQVYCDIIPQASGWCFLSEEGQSPVYPSYRLAVEAARGYSESQAAKRKTTVLRQQDLKGRMLEIGGINQSWGSDGMTGMSGRA</sequence>
<evidence type="ECO:0000313" key="1">
    <source>
        <dbReference type="EMBL" id="THV33743.1"/>
    </source>
</evidence>
<dbReference type="EMBL" id="STGU01000010">
    <property type="protein sequence ID" value="THV33743.1"/>
    <property type="molecule type" value="Genomic_DNA"/>
</dbReference>
<evidence type="ECO:0008006" key="3">
    <source>
        <dbReference type="Google" id="ProtNLM"/>
    </source>
</evidence>
<evidence type="ECO:0000313" key="2">
    <source>
        <dbReference type="Proteomes" id="UP000307378"/>
    </source>
</evidence>
<dbReference type="AlphaFoldDB" id="A0A4S8PR86"/>
<organism evidence="1 2">
    <name type="scientific">Rhizobium rosettiformans W3</name>
    <dbReference type="NCBI Taxonomy" id="538378"/>
    <lineage>
        <taxon>Bacteria</taxon>
        <taxon>Pseudomonadati</taxon>
        <taxon>Pseudomonadota</taxon>
        <taxon>Alphaproteobacteria</taxon>
        <taxon>Hyphomicrobiales</taxon>
        <taxon>Rhizobiaceae</taxon>
        <taxon>Rhizobium/Agrobacterium group</taxon>
        <taxon>Rhizobium</taxon>
    </lineage>
</organism>
<accession>A0A4S8PR86</accession>
<comment type="caution">
    <text evidence="1">The sequence shown here is derived from an EMBL/GenBank/DDBJ whole genome shotgun (WGS) entry which is preliminary data.</text>
</comment>
<reference evidence="1 2" key="1">
    <citation type="submission" date="2019-04" db="EMBL/GenBank/DDBJ databases">
        <title>genome sequence of strain W3.</title>
        <authorList>
            <person name="Gao J."/>
            <person name="Sun J."/>
        </authorList>
    </citation>
    <scope>NUCLEOTIDE SEQUENCE [LARGE SCALE GENOMIC DNA]</scope>
    <source>
        <strain evidence="1 2">W3</strain>
    </source>
</reference>
<name>A0A4S8PR86_9HYPH</name>
<proteinExistence type="predicted"/>